<evidence type="ECO:0000256" key="6">
    <source>
        <dbReference type="ARBA" id="ARBA00022741"/>
    </source>
</evidence>
<dbReference type="SMART" id="SM00962">
    <property type="entry name" value="SRP54"/>
    <property type="match status" value="1"/>
</dbReference>
<dbReference type="Proteomes" id="UP000192940">
    <property type="component" value="Chromosome I"/>
</dbReference>
<dbReference type="GO" id="GO:0044781">
    <property type="term" value="P:bacterial-type flagellum organization"/>
    <property type="evidence" value="ECO:0007669"/>
    <property type="project" value="UniProtKB-UniRule"/>
</dbReference>
<keyword evidence="17" id="KW-0969">Cilium</keyword>
<keyword evidence="9" id="KW-0342">GTP-binding</keyword>
<sequence>MRVKRFIVDTMPEAMQHIRNELGSDAVILSSKEIKVGGFMGIFTKKKIEVIAALDKEDKSNQDKPATPSVQVPRNSVPQAYKKTAVSTQPAGPNRLGVPGDSEKAFDHPEQMSNRERAAVDFAAALAQAAAGGQQPAELSEQPLISAYERESAESAIPVPASADPVSQSEARNSAEQKMLDELREMKEWIARLSRQNLVNPELPESLESIREQLIRQDLTDQLSEVWLNNAMDEWVASNKTLSDEQLRASIYRQMESFLEGRFGGGIQRATRIVYIAGPTGVGKTTTIAKLAAEQLFKYQRKVGFITSDTYRISAVDQLRTYASILNVPLEVVQSPGDMQRAMHRLEDCDLILMDTAGRNYRNELLVSELQSLMAPSDHSETYLVLSLTSKSSDMVEITDHFSKFGLDKVIFTKLDETGSCGPLFNLLNAHPLKVSYMTNGQNVPDDLLMPDTTMLSRMLLGELRT</sequence>
<dbReference type="NCBIfam" id="TIGR03499">
    <property type="entry name" value="FlhF"/>
    <property type="match status" value="1"/>
</dbReference>
<feature type="domain" description="AAA+ ATPase" evidence="15">
    <location>
        <begin position="270"/>
        <end position="417"/>
    </location>
</feature>
<dbReference type="FunFam" id="3.40.50.300:FF:000695">
    <property type="entry name" value="Flagellar biosynthesis regulator FlhF"/>
    <property type="match status" value="1"/>
</dbReference>
<keyword evidence="10" id="KW-0472">Membrane</keyword>
<evidence type="ECO:0000256" key="8">
    <source>
        <dbReference type="ARBA" id="ARBA00022927"/>
    </source>
</evidence>
<keyword evidence="5" id="KW-1003">Cell membrane</keyword>
<protein>
    <recommendedName>
        <fullName evidence="3 13">Flagellar biosynthesis protein FlhF</fullName>
    </recommendedName>
</protein>
<keyword evidence="17" id="KW-0966">Cell projection</keyword>
<dbReference type="AlphaFoldDB" id="A0A1X7H917"/>
<keyword evidence="6" id="KW-0547">Nucleotide-binding</keyword>
<evidence type="ECO:0000256" key="4">
    <source>
        <dbReference type="ARBA" id="ARBA00022448"/>
    </source>
</evidence>
<dbReference type="GO" id="GO:0015031">
    <property type="term" value="P:protein transport"/>
    <property type="evidence" value="ECO:0007669"/>
    <property type="project" value="UniProtKB-KW"/>
</dbReference>
<evidence type="ECO:0000313" key="18">
    <source>
        <dbReference type="Proteomes" id="UP000192940"/>
    </source>
</evidence>
<name>A0A1X7H917_9BACL</name>
<dbReference type="GO" id="GO:0005047">
    <property type="term" value="F:signal recognition particle binding"/>
    <property type="evidence" value="ECO:0007669"/>
    <property type="project" value="TreeGrafter"/>
</dbReference>
<comment type="similarity">
    <text evidence="2">Belongs to the GTP-binding SRP family.</text>
</comment>
<keyword evidence="8" id="KW-0653">Protein transport</keyword>
<evidence type="ECO:0000256" key="2">
    <source>
        <dbReference type="ARBA" id="ARBA00008531"/>
    </source>
</evidence>
<feature type="region of interest" description="Disordered" evidence="14">
    <location>
        <begin position="82"/>
        <end position="107"/>
    </location>
</feature>
<evidence type="ECO:0000313" key="17">
    <source>
        <dbReference type="EMBL" id="SMF81695.1"/>
    </source>
</evidence>
<dbReference type="GO" id="GO:0005525">
    <property type="term" value="F:GTP binding"/>
    <property type="evidence" value="ECO:0007669"/>
    <property type="project" value="UniProtKB-UniRule"/>
</dbReference>
<evidence type="ECO:0000256" key="3">
    <source>
        <dbReference type="ARBA" id="ARBA00014919"/>
    </source>
</evidence>
<reference evidence="17 18" key="1">
    <citation type="submission" date="2017-04" db="EMBL/GenBank/DDBJ databases">
        <authorList>
            <person name="Afonso C.L."/>
            <person name="Miller P.J."/>
            <person name="Scott M.A."/>
            <person name="Spackman E."/>
            <person name="Goraichik I."/>
            <person name="Dimitrov K.M."/>
            <person name="Suarez D.L."/>
            <person name="Swayne D.E."/>
        </authorList>
    </citation>
    <scope>NUCLEOTIDE SEQUENCE [LARGE SCALE GENOMIC DNA]</scope>
    <source>
        <strain evidence="17 18">N3/975</strain>
    </source>
</reference>
<dbReference type="STRING" id="1313296.SAMN05661091_2031"/>
<dbReference type="Gene3D" id="3.40.50.300">
    <property type="entry name" value="P-loop containing nucleotide triphosphate hydrolases"/>
    <property type="match status" value="1"/>
</dbReference>
<dbReference type="CDD" id="cd17873">
    <property type="entry name" value="FlhF"/>
    <property type="match status" value="1"/>
</dbReference>
<accession>A0A1X7H917</accession>
<keyword evidence="7" id="KW-1005">Bacterial flagellum biogenesis</keyword>
<dbReference type="GO" id="GO:0006614">
    <property type="term" value="P:SRP-dependent cotranslational protein targeting to membrane"/>
    <property type="evidence" value="ECO:0007669"/>
    <property type="project" value="UniProtKB-UniRule"/>
</dbReference>
<dbReference type="InterPro" id="IPR003593">
    <property type="entry name" value="AAA+_ATPase"/>
</dbReference>
<keyword evidence="4" id="KW-0813">Transport</keyword>
<dbReference type="GO" id="GO:0003924">
    <property type="term" value="F:GTPase activity"/>
    <property type="evidence" value="ECO:0007669"/>
    <property type="project" value="UniProtKB-UniRule"/>
</dbReference>
<dbReference type="EMBL" id="LT840184">
    <property type="protein sequence ID" value="SMF81695.1"/>
    <property type="molecule type" value="Genomic_DNA"/>
</dbReference>
<dbReference type="InterPro" id="IPR047040">
    <property type="entry name" value="FlhF__GTPase_dom"/>
</dbReference>
<evidence type="ECO:0000256" key="14">
    <source>
        <dbReference type="SAM" id="MobiDB-lite"/>
    </source>
</evidence>
<evidence type="ECO:0000256" key="1">
    <source>
        <dbReference type="ARBA" id="ARBA00004413"/>
    </source>
</evidence>
<evidence type="ECO:0000256" key="13">
    <source>
        <dbReference type="NCBIfam" id="TIGR03499"/>
    </source>
</evidence>
<keyword evidence="11" id="KW-1006">Bacterial flagellum protein export</keyword>
<comment type="subcellular location">
    <subcellularLocation>
        <location evidence="1">Cell membrane</location>
        <topology evidence="1">Peripheral membrane protein</topology>
        <orientation evidence="1">Cytoplasmic side</orientation>
    </subcellularLocation>
</comment>
<feature type="region of interest" description="Disordered" evidence="14">
    <location>
        <begin position="57"/>
        <end position="76"/>
    </location>
</feature>
<evidence type="ECO:0000256" key="11">
    <source>
        <dbReference type="ARBA" id="ARBA00023225"/>
    </source>
</evidence>
<evidence type="ECO:0000256" key="12">
    <source>
        <dbReference type="ARBA" id="ARBA00025337"/>
    </source>
</evidence>
<evidence type="ECO:0000259" key="15">
    <source>
        <dbReference type="SMART" id="SM00382"/>
    </source>
</evidence>
<feature type="domain" description="SRP54-type proteins GTP-binding" evidence="16">
    <location>
        <begin position="271"/>
        <end position="462"/>
    </location>
</feature>
<organism evidence="17 18">
    <name type="scientific">Paenibacillus uliginis N3/975</name>
    <dbReference type="NCBI Taxonomy" id="1313296"/>
    <lineage>
        <taxon>Bacteria</taxon>
        <taxon>Bacillati</taxon>
        <taxon>Bacillota</taxon>
        <taxon>Bacilli</taxon>
        <taxon>Bacillales</taxon>
        <taxon>Paenibacillaceae</taxon>
        <taxon>Paenibacillus</taxon>
    </lineage>
</organism>
<evidence type="ECO:0000256" key="10">
    <source>
        <dbReference type="ARBA" id="ARBA00023136"/>
    </source>
</evidence>
<dbReference type="RefSeq" id="WP_208918867.1">
    <property type="nucleotide sequence ID" value="NZ_LT840184.1"/>
</dbReference>
<comment type="function">
    <text evidence="12">Necessary for flagellar biosynthesis. May be involved in translocation of the flagellum.</text>
</comment>
<evidence type="ECO:0000256" key="5">
    <source>
        <dbReference type="ARBA" id="ARBA00022475"/>
    </source>
</evidence>
<evidence type="ECO:0000259" key="16">
    <source>
        <dbReference type="SMART" id="SM00962"/>
    </source>
</evidence>
<dbReference type="InterPro" id="IPR020006">
    <property type="entry name" value="FlhF"/>
</dbReference>
<dbReference type="SUPFAM" id="SSF52540">
    <property type="entry name" value="P-loop containing nucleoside triphosphate hydrolases"/>
    <property type="match status" value="1"/>
</dbReference>
<dbReference type="PANTHER" id="PTHR43134">
    <property type="entry name" value="SIGNAL RECOGNITION PARTICLE RECEPTOR SUBUNIT ALPHA"/>
    <property type="match status" value="1"/>
</dbReference>
<keyword evidence="17" id="KW-0282">Flagellum</keyword>
<dbReference type="Gene3D" id="1.20.120.1380">
    <property type="entry name" value="Flagellar FlhF biosynthesis protein, N domain"/>
    <property type="match status" value="1"/>
</dbReference>
<evidence type="ECO:0000256" key="7">
    <source>
        <dbReference type="ARBA" id="ARBA00022795"/>
    </source>
</evidence>
<dbReference type="InterPro" id="IPR000897">
    <property type="entry name" value="SRP54_GTPase_dom"/>
</dbReference>
<proteinExistence type="inferred from homology"/>
<dbReference type="Pfam" id="PF00448">
    <property type="entry name" value="SRP54"/>
    <property type="match status" value="1"/>
</dbReference>
<keyword evidence="18" id="KW-1185">Reference proteome</keyword>
<gene>
    <name evidence="17" type="ORF">SAMN05661091_2031</name>
</gene>
<dbReference type="PANTHER" id="PTHR43134:SF3">
    <property type="entry name" value="FLAGELLAR BIOSYNTHESIS PROTEIN FLHF"/>
    <property type="match status" value="1"/>
</dbReference>
<dbReference type="GO" id="GO:0005886">
    <property type="term" value="C:plasma membrane"/>
    <property type="evidence" value="ECO:0007669"/>
    <property type="project" value="UniProtKB-SubCell"/>
</dbReference>
<dbReference type="InterPro" id="IPR027417">
    <property type="entry name" value="P-loop_NTPase"/>
</dbReference>
<dbReference type="SMART" id="SM00382">
    <property type="entry name" value="AAA"/>
    <property type="match status" value="1"/>
</dbReference>
<evidence type="ECO:0000256" key="9">
    <source>
        <dbReference type="ARBA" id="ARBA00023134"/>
    </source>
</evidence>